<gene>
    <name evidence="1" type="ORF">SAMN05216206_2804</name>
</gene>
<dbReference type="RefSeq" id="WP_090242904.1">
    <property type="nucleotide sequence ID" value="NZ_FOQL01000003.1"/>
</dbReference>
<reference evidence="2" key="1">
    <citation type="submission" date="2016-10" db="EMBL/GenBank/DDBJ databases">
        <authorList>
            <person name="Varghese N."/>
            <person name="Submissions S."/>
        </authorList>
    </citation>
    <scope>NUCLEOTIDE SEQUENCE [LARGE SCALE GENOMIC DNA]</scope>
    <source>
        <strain evidence="2">LMG 24016</strain>
    </source>
</reference>
<dbReference type="STRING" id="425504.SAMN05216206_2804"/>
<protein>
    <recommendedName>
        <fullName evidence="3">Regulatory protein, luxR family</fullName>
    </recommendedName>
</protein>
<evidence type="ECO:0000313" key="1">
    <source>
        <dbReference type="EMBL" id="SFI71068.1"/>
    </source>
</evidence>
<organism evidence="1 2">
    <name type="scientific">Pseudomonas guineae</name>
    <dbReference type="NCBI Taxonomy" id="425504"/>
    <lineage>
        <taxon>Bacteria</taxon>
        <taxon>Pseudomonadati</taxon>
        <taxon>Pseudomonadota</taxon>
        <taxon>Gammaproteobacteria</taxon>
        <taxon>Pseudomonadales</taxon>
        <taxon>Pseudomonadaceae</taxon>
        <taxon>Pseudomonas</taxon>
    </lineage>
</organism>
<evidence type="ECO:0000313" key="2">
    <source>
        <dbReference type="Proteomes" id="UP000243606"/>
    </source>
</evidence>
<name>A0A1I3KFK5_9PSED</name>
<dbReference type="AlphaFoldDB" id="A0A1I3KFK5"/>
<accession>A0A1I3KFK5</accession>
<evidence type="ECO:0008006" key="3">
    <source>
        <dbReference type="Google" id="ProtNLM"/>
    </source>
</evidence>
<proteinExistence type="predicted"/>
<dbReference type="OrthoDB" id="7028367at2"/>
<keyword evidence="2" id="KW-1185">Reference proteome</keyword>
<sequence length="62" mass="6535">MPNVLYAGLRNPERDLSIINALAGKSISEVAEHLALAPSTVRAAQRRMADLATFNLTLTGGG</sequence>
<dbReference type="EMBL" id="FOQL01000003">
    <property type="protein sequence ID" value="SFI71068.1"/>
    <property type="molecule type" value="Genomic_DNA"/>
</dbReference>
<dbReference type="Proteomes" id="UP000243606">
    <property type="component" value="Unassembled WGS sequence"/>
</dbReference>